<protein>
    <submittedName>
        <fullName evidence="3">Peroxidase-related enzyme</fullName>
    </submittedName>
</protein>
<geneLocation type="plasmid" evidence="3 4">
    <name>unnamed1</name>
</geneLocation>
<evidence type="ECO:0000259" key="2">
    <source>
        <dbReference type="Pfam" id="PF02627"/>
    </source>
</evidence>
<evidence type="ECO:0000313" key="4">
    <source>
        <dbReference type="Proteomes" id="UP000515307"/>
    </source>
</evidence>
<dbReference type="PANTHER" id="PTHR35446">
    <property type="entry name" value="SI:CH211-175M2.5"/>
    <property type="match status" value="1"/>
</dbReference>
<gene>
    <name evidence="3" type="ORF">F0344_34800</name>
</gene>
<dbReference type="AlphaFoldDB" id="A0A7G7BWB5"/>
<dbReference type="Gene3D" id="1.20.1290.10">
    <property type="entry name" value="AhpD-like"/>
    <property type="match status" value="1"/>
</dbReference>
<dbReference type="InterPro" id="IPR003779">
    <property type="entry name" value="CMD-like"/>
</dbReference>
<accession>A0A7G7BWB5</accession>
<evidence type="ECO:0000313" key="3">
    <source>
        <dbReference type="EMBL" id="QNE79630.1"/>
    </source>
</evidence>
<dbReference type="RefSeq" id="WP_185303116.1">
    <property type="nucleotide sequence ID" value="NZ_CP045703.1"/>
</dbReference>
<dbReference type="InterPro" id="IPR004675">
    <property type="entry name" value="AhpD_core"/>
</dbReference>
<keyword evidence="3" id="KW-0560">Oxidoreductase</keyword>
<keyword evidence="4" id="KW-1185">Reference proteome</keyword>
<dbReference type="InterPro" id="IPR029032">
    <property type="entry name" value="AhpD-like"/>
</dbReference>
<evidence type="ECO:0000256" key="1">
    <source>
        <dbReference type="SAM" id="MobiDB-lite"/>
    </source>
</evidence>
<dbReference type="KEGG" id="sfiy:F0344_34800"/>
<keyword evidence="3" id="KW-0614">Plasmid</keyword>
<organism evidence="3 4">
    <name type="scientific">Streptomyces finlayi</name>
    <dbReference type="NCBI Taxonomy" id="67296"/>
    <lineage>
        <taxon>Bacteria</taxon>
        <taxon>Bacillati</taxon>
        <taxon>Actinomycetota</taxon>
        <taxon>Actinomycetes</taxon>
        <taxon>Kitasatosporales</taxon>
        <taxon>Streptomycetaceae</taxon>
        <taxon>Streptomyces</taxon>
    </lineage>
</organism>
<dbReference type="PANTHER" id="PTHR35446:SF2">
    <property type="entry name" value="CARBOXYMUCONOLACTONE DECARBOXYLASE-LIKE DOMAIN-CONTAINING PROTEIN"/>
    <property type="match status" value="1"/>
</dbReference>
<name>A0A7G7BWB5_9ACTN</name>
<dbReference type="NCBIfam" id="TIGR00778">
    <property type="entry name" value="ahpD_dom"/>
    <property type="match status" value="1"/>
</dbReference>
<feature type="region of interest" description="Disordered" evidence="1">
    <location>
        <begin position="171"/>
        <end position="191"/>
    </location>
</feature>
<dbReference type="GO" id="GO:0051920">
    <property type="term" value="F:peroxiredoxin activity"/>
    <property type="evidence" value="ECO:0007669"/>
    <property type="project" value="InterPro"/>
</dbReference>
<dbReference type="Pfam" id="PF02627">
    <property type="entry name" value="CMD"/>
    <property type="match status" value="1"/>
</dbReference>
<dbReference type="EMBL" id="CP045703">
    <property type="protein sequence ID" value="QNE79630.1"/>
    <property type="molecule type" value="Genomic_DNA"/>
</dbReference>
<dbReference type="SUPFAM" id="SSF69118">
    <property type="entry name" value="AhpD-like"/>
    <property type="match status" value="1"/>
</dbReference>
<sequence>MTYLRSLAPDAALLQVFHAYPHVSRPLLDLHELILRKDSPFSVAERELMAAYVSGLNGCAYCHGIHTATAEAFGVPAGLLAEALTDLDAAPVDERLRPVLRYLDTLTRHPARLTEKDAEAVFAAGWDDRALHDAVMVCALFNFMNRMVEGLGVCADEGYFATSANRLHQGGYSGLVPTADGERGAGPSEGR</sequence>
<proteinExistence type="predicted"/>
<feature type="domain" description="Carboxymuconolactone decarboxylase-like" evidence="2">
    <location>
        <begin position="22"/>
        <end position="102"/>
    </location>
</feature>
<dbReference type="NCBIfam" id="TIGR01926">
    <property type="entry name" value="peroxid_rel"/>
    <property type="match status" value="1"/>
</dbReference>
<keyword evidence="3" id="KW-0575">Peroxidase</keyword>
<dbReference type="InterPro" id="IPR010195">
    <property type="entry name" value="Uncharacterised_peroxidase-rel"/>
</dbReference>
<dbReference type="Proteomes" id="UP000515307">
    <property type="component" value="Plasmid unnamed1"/>
</dbReference>
<reference evidence="4" key="1">
    <citation type="submission" date="2019-10" db="EMBL/GenBank/DDBJ databases">
        <title>Antimicrobial potential of Antarctic Bacteria.</title>
        <authorList>
            <person name="Benaud N."/>
            <person name="Edwards R.J."/>
            <person name="Ferrari B.C."/>
        </authorList>
    </citation>
    <scope>NUCLEOTIDE SEQUENCE [LARGE SCALE GENOMIC DNA]</scope>
    <source>
        <strain evidence="4">NBSH44</strain>
        <plasmid evidence="4">unnamed1</plasmid>
    </source>
</reference>